<organism evidence="3 4">
    <name type="scientific">Pectinatus cerevisiiphilus</name>
    <dbReference type="NCBI Taxonomy" id="86956"/>
    <lineage>
        <taxon>Bacteria</taxon>
        <taxon>Bacillati</taxon>
        <taxon>Bacillota</taxon>
        <taxon>Negativicutes</taxon>
        <taxon>Selenomonadales</taxon>
        <taxon>Selenomonadaceae</taxon>
        <taxon>Pectinatus</taxon>
    </lineage>
</organism>
<name>A0A4R3KDP2_9FIRM</name>
<gene>
    <name evidence="3" type="ORF">EDC37_102107</name>
</gene>
<feature type="domain" description="Acyltransferase 3" evidence="2">
    <location>
        <begin position="23"/>
        <end position="356"/>
    </location>
</feature>
<sequence length="435" mass="49278">MSNSRSKGMIYDSGHSFNRDHILGLDALRTLAIVGVTLFHIFPDVVKGGYLGVSLFFVLTGYLLAFTSKKEWQAKSFSLVNYYLKRIKRIYPSLLIVIFTTLGIYHFFATDAITGIRAEVISIVLGYNNWWQIAQNADYFTRITNASPFTHLWFMGIELQYYLVWPIIFLVYILIVKIRGKYDDGVIAIALLGIAASILMPLLYHEGADITRLYYGTDTRVYALFFGAAMGLYNKNERNITTRRGGHGIFKCGLFVFLLIGVITAYYLMDGQDAFVYQGGMLLATVGFCVLLSIVADRGMNIGIYLDTAIFRWIGKKSYGIFLWQYPVIYLFNYKGWNKYPLYEVIEIAAIVLLAIWSDAVAKFILKQKLPYIGRRFVIIQCVVFMVITVSGVSLMGYGCEEIVASAFSRDVDTKLQDKLAENKADMQEQNGLSS</sequence>
<comment type="caution">
    <text evidence="3">The sequence shown here is derived from an EMBL/GenBank/DDBJ whole genome shotgun (WGS) entry which is preliminary data.</text>
</comment>
<feature type="transmembrane region" description="Helical" evidence="1">
    <location>
        <begin position="248"/>
        <end position="269"/>
    </location>
</feature>
<dbReference type="EMBL" id="SMAA01000002">
    <property type="protein sequence ID" value="TCS81406.1"/>
    <property type="molecule type" value="Genomic_DNA"/>
</dbReference>
<dbReference type="InterPro" id="IPR050879">
    <property type="entry name" value="Acyltransferase_3"/>
</dbReference>
<dbReference type="GO" id="GO:0016747">
    <property type="term" value="F:acyltransferase activity, transferring groups other than amino-acyl groups"/>
    <property type="evidence" value="ECO:0007669"/>
    <property type="project" value="InterPro"/>
</dbReference>
<feature type="transmembrane region" description="Helical" evidence="1">
    <location>
        <begin position="89"/>
        <end position="108"/>
    </location>
</feature>
<evidence type="ECO:0000259" key="2">
    <source>
        <dbReference type="Pfam" id="PF01757"/>
    </source>
</evidence>
<feature type="transmembrane region" description="Helical" evidence="1">
    <location>
        <begin position="185"/>
        <end position="204"/>
    </location>
</feature>
<feature type="transmembrane region" description="Helical" evidence="1">
    <location>
        <begin position="345"/>
        <end position="366"/>
    </location>
</feature>
<keyword evidence="1" id="KW-0472">Membrane</keyword>
<feature type="transmembrane region" description="Helical" evidence="1">
    <location>
        <begin position="317"/>
        <end position="333"/>
    </location>
</feature>
<dbReference type="GO" id="GO:0016020">
    <property type="term" value="C:membrane"/>
    <property type="evidence" value="ECO:0007669"/>
    <property type="project" value="TreeGrafter"/>
</dbReference>
<feature type="transmembrane region" description="Helical" evidence="1">
    <location>
        <begin position="378"/>
        <end position="399"/>
    </location>
</feature>
<dbReference type="PANTHER" id="PTHR23028">
    <property type="entry name" value="ACETYLTRANSFERASE"/>
    <property type="match status" value="1"/>
</dbReference>
<feature type="transmembrane region" description="Helical" evidence="1">
    <location>
        <begin position="48"/>
        <end position="68"/>
    </location>
</feature>
<accession>A0A4R3KDP2</accession>
<proteinExistence type="predicted"/>
<dbReference type="AlphaFoldDB" id="A0A4R3KDP2"/>
<keyword evidence="1" id="KW-0812">Transmembrane</keyword>
<dbReference type="InterPro" id="IPR002656">
    <property type="entry name" value="Acyl_transf_3_dom"/>
</dbReference>
<evidence type="ECO:0000313" key="3">
    <source>
        <dbReference type="EMBL" id="TCS81406.1"/>
    </source>
</evidence>
<keyword evidence="1" id="KW-1133">Transmembrane helix</keyword>
<dbReference type="RefSeq" id="WP_231040152.1">
    <property type="nucleotide sequence ID" value="NZ_SMAA01000002.1"/>
</dbReference>
<feature type="transmembrane region" description="Helical" evidence="1">
    <location>
        <begin position="159"/>
        <end position="178"/>
    </location>
</feature>
<evidence type="ECO:0000256" key="1">
    <source>
        <dbReference type="SAM" id="Phobius"/>
    </source>
</evidence>
<dbReference type="Proteomes" id="UP000295188">
    <property type="component" value="Unassembled WGS sequence"/>
</dbReference>
<reference evidence="3 4" key="1">
    <citation type="submission" date="2019-03" db="EMBL/GenBank/DDBJ databases">
        <title>Genomic Encyclopedia of Type Strains, Phase IV (KMG-IV): sequencing the most valuable type-strain genomes for metagenomic binning, comparative biology and taxonomic classification.</title>
        <authorList>
            <person name="Goeker M."/>
        </authorList>
    </citation>
    <scope>NUCLEOTIDE SEQUENCE [LARGE SCALE GENOMIC DNA]</scope>
    <source>
        <strain evidence="3 4">DSM 20467</strain>
    </source>
</reference>
<protein>
    <submittedName>
        <fullName evidence="3">Peptidoglycan/LPS O-acetylase OafA/YrhL</fullName>
    </submittedName>
</protein>
<keyword evidence="4" id="KW-1185">Reference proteome</keyword>
<feature type="transmembrane region" description="Helical" evidence="1">
    <location>
        <begin position="275"/>
        <end position="296"/>
    </location>
</feature>
<dbReference type="GO" id="GO:0009103">
    <property type="term" value="P:lipopolysaccharide biosynthetic process"/>
    <property type="evidence" value="ECO:0007669"/>
    <property type="project" value="TreeGrafter"/>
</dbReference>
<dbReference type="PANTHER" id="PTHR23028:SF53">
    <property type="entry name" value="ACYL_TRANSF_3 DOMAIN-CONTAINING PROTEIN"/>
    <property type="match status" value="1"/>
</dbReference>
<evidence type="ECO:0000313" key="4">
    <source>
        <dbReference type="Proteomes" id="UP000295188"/>
    </source>
</evidence>
<feature type="transmembrane region" description="Helical" evidence="1">
    <location>
        <begin position="21"/>
        <end position="42"/>
    </location>
</feature>
<feature type="transmembrane region" description="Helical" evidence="1">
    <location>
        <begin position="219"/>
        <end position="236"/>
    </location>
</feature>
<dbReference type="Pfam" id="PF01757">
    <property type="entry name" value="Acyl_transf_3"/>
    <property type="match status" value="1"/>
</dbReference>